<evidence type="ECO:0000313" key="1">
    <source>
        <dbReference type="EMBL" id="SVD09864.1"/>
    </source>
</evidence>
<name>A0A382SIZ0_9ZZZZ</name>
<sequence length="27" mass="3163">MDFNHFLTSYMPDSSVGSKVHFQNMIE</sequence>
<protein>
    <submittedName>
        <fullName evidence="1">Uncharacterized protein</fullName>
    </submittedName>
</protein>
<accession>A0A382SIZ0</accession>
<dbReference type="EMBL" id="UINC01129458">
    <property type="protein sequence ID" value="SVD09864.1"/>
    <property type="molecule type" value="Genomic_DNA"/>
</dbReference>
<dbReference type="AlphaFoldDB" id="A0A382SIZ0"/>
<reference evidence="1" key="1">
    <citation type="submission" date="2018-05" db="EMBL/GenBank/DDBJ databases">
        <authorList>
            <person name="Lanie J.A."/>
            <person name="Ng W.-L."/>
            <person name="Kazmierczak K.M."/>
            <person name="Andrzejewski T.M."/>
            <person name="Davidsen T.M."/>
            <person name="Wayne K.J."/>
            <person name="Tettelin H."/>
            <person name="Glass J.I."/>
            <person name="Rusch D."/>
            <person name="Podicherti R."/>
            <person name="Tsui H.-C.T."/>
            <person name="Winkler M.E."/>
        </authorList>
    </citation>
    <scope>NUCLEOTIDE SEQUENCE</scope>
</reference>
<proteinExistence type="predicted"/>
<organism evidence="1">
    <name type="scientific">marine metagenome</name>
    <dbReference type="NCBI Taxonomy" id="408172"/>
    <lineage>
        <taxon>unclassified sequences</taxon>
        <taxon>metagenomes</taxon>
        <taxon>ecological metagenomes</taxon>
    </lineage>
</organism>
<gene>
    <name evidence="1" type="ORF">METZ01_LOCUS362718</name>
</gene>
<feature type="non-terminal residue" evidence="1">
    <location>
        <position position="27"/>
    </location>
</feature>